<comment type="caution">
    <text evidence="1">The sequence shown here is derived from an EMBL/GenBank/DDBJ whole genome shotgun (WGS) entry which is preliminary data.</text>
</comment>
<proteinExistence type="predicted"/>
<keyword evidence="2" id="KW-1185">Reference proteome</keyword>
<gene>
    <name evidence="1" type="ORF">AB6713_00155</name>
</gene>
<sequence length="125" mass="13549">MQRRLWPLGVFVAAFLGGSICAALAARVLLEAHLRQDSMLYQYLSRELAQGDVTTRLSTIEAAQRGELDDVIRLNCIHLKRGIAQLSIVREGAREQGGYEELADRAGAVIDALEAQGKCGMPPAG</sequence>
<dbReference type="RefSeq" id="WP_370563157.1">
    <property type="nucleotide sequence ID" value="NZ_JBFWIB010000003.1"/>
</dbReference>
<evidence type="ECO:0000313" key="1">
    <source>
        <dbReference type="EMBL" id="MEZ0473039.1"/>
    </source>
</evidence>
<evidence type="ECO:0000313" key="2">
    <source>
        <dbReference type="Proteomes" id="UP001566331"/>
    </source>
</evidence>
<dbReference type="EMBL" id="JBFWIC010000001">
    <property type="protein sequence ID" value="MEZ0473039.1"/>
    <property type="molecule type" value="Genomic_DNA"/>
</dbReference>
<organism evidence="1 2">
    <name type="scientific">Luteimonas salinilitoris</name>
    <dbReference type="NCBI Taxonomy" id="3237697"/>
    <lineage>
        <taxon>Bacteria</taxon>
        <taxon>Pseudomonadati</taxon>
        <taxon>Pseudomonadota</taxon>
        <taxon>Gammaproteobacteria</taxon>
        <taxon>Lysobacterales</taxon>
        <taxon>Lysobacteraceae</taxon>
        <taxon>Luteimonas</taxon>
    </lineage>
</organism>
<reference evidence="1 2" key="1">
    <citation type="submission" date="2024-07" db="EMBL/GenBank/DDBJ databases">
        <title>Luteimonas salilacus sp. nov., isolated from the shore soil of Salt Lake in Tibet of China.</title>
        <authorList>
            <person name="Zhang X."/>
            <person name="Li A."/>
        </authorList>
    </citation>
    <scope>NUCLEOTIDE SEQUENCE [LARGE SCALE GENOMIC DNA]</scope>
    <source>
        <strain evidence="1 2">B3-2-R+30</strain>
    </source>
</reference>
<accession>A0ABV4HJX5</accession>
<dbReference type="Proteomes" id="UP001566331">
    <property type="component" value="Unassembled WGS sequence"/>
</dbReference>
<protein>
    <submittedName>
        <fullName evidence="1">Uncharacterized protein</fullName>
    </submittedName>
</protein>
<name>A0ABV4HJX5_9GAMM</name>